<keyword evidence="1" id="KW-0812">Transmembrane</keyword>
<dbReference type="EMBL" id="LSSM01001582">
    <property type="protein sequence ID" value="OMJ25750.1"/>
    <property type="molecule type" value="Genomic_DNA"/>
</dbReference>
<reference evidence="3" key="1">
    <citation type="submission" date="2017-01" db="EMBL/GenBank/DDBJ databases">
        <authorList>
            <person name="Wang Y."/>
            <person name="White M."/>
            <person name="Kvist S."/>
            <person name="Moncalvo J.-M."/>
        </authorList>
    </citation>
    <scope>NUCLEOTIDE SEQUENCE [LARGE SCALE GENOMIC DNA]</scope>
    <source>
        <strain evidence="3">ID-206-W2</strain>
    </source>
</reference>
<dbReference type="Proteomes" id="UP000187429">
    <property type="component" value="Unassembled WGS sequence"/>
</dbReference>
<protein>
    <submittedName>
        <fullName evidence="2">Uncharacterized protein</fullName>
    </submittedName>
</protein>
<gene>
    <name evidence="2" type="ORF">AYI69_g4191</name>
</gene>
<organism evidence="2 3">
    <name type="scientific">Smittium culicis</name>
    <dbReference type="NCBI Taxonomy" id="133412"/>
    <lineage>
        <taxon>Eukaryota</taxon>
        <taxon>Fungi</taxon>
        <taxon>Fungi incertae sedis</taxon>
        <taxon>Zoopagomycota</taxon>
        <taxon>Kickxellomycotina</taxon>
        <taxon>Harpellomycetes</taxon>
        <taxon>Harpellales</taxon>
        <taxon>Legeriomycetaceae</taxon>
        <taxon>Smittium</taxon>
    </lineage>
</organism>
<feature type="transmembrane region" description="Helical" evidence="1">
    <location>
        <begin position="48"/>
        <end position="70"/>
    </location>
</feature>
<evidence type="ECO:0000313" key="3">
    <source>
        <dbReference type="Proteomes" id="UP000187429"/>
    </source>
</evidence>
<keyword evidence="1" id="KW-1133">Transmembrane helix</keyword>
<name>A0A1R1YFR6_9FUNG</name>
<comment type="caution">
    <text evidence="2">The sequence shown here is derived from an EMBL/GenBank/DDBJ whole genome shotgun (WGS) entry which is preliminary data.</text>
</comment>
<proteinExistence type="predicted"/>
<accession>A0A1R1YFR6</accession>
<dbReference type="AlphaFoldDB" id="A0A1R1YFR6"/>
<evidence type="ECO:0000256" key="1">
    <source>
        <dbReference type="SAM" id="Phobius"/>
    </source>
</evidence>
<keyword evidence="1" id="KW-0472">Membrane</keyword>
<keyword evidence="3" id="KW-1185">Reference proteome</keyword>
<evidence type="ECO:0000313" key="2">
    <source>
        <dbReference type="EMBL" id="OMJ25750.1"/>
    </source>
</evidence>
<sequence length="89" mass="10524">MEGNFPYDDKGGSWFSPIHCPLPDGWNPLMLDNKFTLSLCFQLGYIQFYYQLLMLVFISISIHSLINLRFTNIYQLSLKIVYKMVNFIF</sequence>